<evidence type="ECO:0000313" key="3">
    <source>
        <dbReference type="Proteomes" id="UP001549921"/>
    </source>
</evidence>
<dbReference type="AlphaFoldDB" id="A0ABD0SG14"/>
<evidence type="ECO:0000259" key="1">
    <source>
        <dbReference type="Pfam" id="PF14529"/>
    </source>
</evidence>
<gene>
    <name evidence="2" type="ORF">ABMA28_008112</name>
</gene>
<proteinExistence type="predicted"/>
<dbReference type="SUPFAM" id="SSF56219">
    <property type="entry name" value="DNase I-like"/>
    <property type="match status" value="1"/>
</dbReference>
<dbReference type="PANTHER" id="PTHR36688">
    <property type="entry name" value="ENDO/EXONUCLEASE/PHOSPHATASE DOMAIN-CONTAINING PROTEIN"/>
    <property type="match status" value="1"/>
</dbReference>
<dbReference type="Gene3D" id="3.60.10.10">
    <property type="entry name" value="Endonuclease/exonuclease/phosphatase"/>
    <property type="match status" value="1"/>
</dbReference>
<sequence length="491" mass="56234">MDGVLAMWCEDQNALTWLERETSRMTSPIPGTTLAINSAEDQTTLVLASVYMPSEDDIPAKELAELIQHCEANKWDVIIAADCKAHHPLWGSMDTNKRGERLTEYLLQTNLTILNRGTEPTFVTSRCQTTIDITLATHKAADLVGGWHVSNEPSFADHRRICFQIHIKPPDPIPYRNPRKTDTKIYEHILTKKLSDFEPTDVTLSVDNIETNVQSLTAALTSSYEKACPTVTAKNSDKSLWWGPELERLRKALRTLFTRAKNTWTAEDWDKYKTAQKHYKKRIRFRSIDSMNQAARVKKILSKGDLNLLGSLKKEDGTYTNTDHETSKVLLETHFPGCQIVSDSEWQDEHYKEPTTQDWETASRIVTPDRIGWALRSFQPFKSPGLDGIFPALLQWQSNQITNHLLHIYRACIAFKYIPKKWREAKIVFLPKPGKGDYTLAKSFRPINLTDFFLKTLERLVDRHLRDDVLKSRSLHPQQHVNRVGTTHGSA</sequence>
<dbReference type="PANTHER" id="PTHR36688:SF2">
    <property type="entry name" value="ENDONUCLEASE_EXONUCLEASE_PHOSPHATASE DOMAIN-CONTAINING PROTEIN"/>
    <property type="match status" value="1"/>
</dbReference>
<dbReference type="EMBL" id="JBEDNZ010000021">
    <property type="protein sequence ID" value="KAL0818785.1"/>
    <property type="molecule type" value="Genomic_DNA"/>
</dbReference>
<reference evidence="2 3" key="1">
    <citation type="submission" date="2024-06" db="EMBL/GenBank/DDBJ databases">
        <title>A chromosome-level genome assembly of beet webworm, Loxostege sticticalis.</title>
        <authorList>
            <person name="Zhang Y."/>
        </authorList>
    </citation>
    <scope>NUCLEOTIDE SEQUENCE [LARGE SCALE GENOMIC DNA]</scope>
    <source>
        <strain evidence="2">AQ028</strain>
        <tissue evidence="2">Male pupae</tissue>
    </source>
</reference>
<evidence type="ECO:0000313" key="2">
    <source>
        <dbReference type="EMBL" id="KAL0818785.1"/>
    </source>
</evidence>
<comment type="caution">
    <text evidence="2">The sequence shown here is derived from an EMBL/GenBank/DDBJ whole genome shotgun (WGS) entry which is preliminary data.</text>
</comment>
<protein>
    <recommendedName>
        <fullName evidence="1">Endonuclease/exonuclease/phosphatase domain-containing protein</fullName>
    </recommendedName>
</protein>
<dbReference type="Proteomes" id="UP001549921">
    <property type="component" value="Unassembled WGS sequence"/>
</dbReference>
<organism evidence="2 3">
    <name type="scientific">Loxostege sticticalis</name>
    <name type="common">Beet webworm moth</name>
    <dbReference type="NCBI Taxonomy" id="481309"/>
    <lineage>
        <taxon>Eukaryota</taxon>
        <taxon>Metazoa</taxon>
        <taxon>Ecdysozoa</taxon>
        <taxon>Arthropoda</taxon>
        <taxon>Hexapoda</taxon>
        <taxon>Insecta</taxon>
        <taxon>Pterygota</taxon>
        <taxon>Neoptera</taxon>
        <taxon>Endopterygota</taxon>
        <taxon>Lepidoptera</taxon>
        <taxon>Glossata</taxon>
        <taxon>Ditrysia</taxon>
        <taxon>Pyraloidea</taxon>
        <taxon>Crambidae</taxon>
        <taxon>Pyraustinae</taxon>
        <taxon>Loxostege</taxon>
    </lineage>
</organism>
<dbReference type="InterPro" id="IPR052560">
    <property type="entry name" value="RdDP_mobile_element"/>
</dbReference>
<feature type="domain" description="Endonuclease/exonuclease/phosphatase" evidence="1">
    <location>
        <begin position="46"/>
        <end position="161"/>
    </location>
</feature>
<name>A0ABD0SG14_LOXSC</name>
<accession>A0ABD0SG14</accession>
<dbReference type="Pfam" id="PF14529">
    <property type="entry name" value="Exo_endo_phos_2"/>
    <property type="match status" value="1"/>
</dbReference>
<dbReference type="InterPro" id="IPR005135">
    <property type="entry name" value="Endo/exonuclease/phosphatase"/>
</dbReference>
<dbReference type="InterPro" id="IPR036691">
    <property type="entry name" value="Endo/exonu/phosph_ase_sf"/>
</dbReference>